<dbReference type="Proteomes" id="UP000008021">
    <property type="component" value="Chromosome 2"/>
</dbReference>
<evidence type="ECO:0000259" key="2">
    <source>
        <dbReference type="Pfam" id="PF07762"/>
    </source>
</evidence>
<accession>A0A0E0CIJ3</accession>
<keyword evidence="5" id="KW-1185">Reference proteome</keyword>
<proteinExistence type="predicted"/>
<dbReference type="HOGENOM" id="CLU_327443_0_0_1"/>
<dbReference type="eggNOG" id="ENOG502R1VC">
    <property type="taxonomic scope" value="Eukaryota"/>
</dbReference>
<evidence type="ECO:0000256" key="1">
    <source>
        <dbReference type="SAM" id="MobiDB-lite"/>
    </source>
</evidence>
<dbReference type="InterPro" id="IPR011676">
    <property type="entry name" value="DUF1618"/>
</dbReference>
<reference evidence="4" key="1">
    <citation type="submission" date="2015-04" db="UniProtKB">
        <authorList>
            <consortium name="EnsemblPlants"/>
        </authorList>
    </citation>
    <scope>IDENTIFICATION</scope>
</reference>
<sequence>MSAAISVSISFEMGGGPPLPAPEMEEEEAPPPPLPPPRRSFPVVEAAPSGLRQVQDALDVNPLVVLPRLAKRATVAALETPTPTPTSTTPLPWLLLPSVPAVVSASGLVHVDGDFPLSLTTTQGLRVCHPYISAADPSGLLLLCTDHHTLAPRYLLLDPIGHTTEELPPEDPLRPIRHPCGVGLICNGADGRFTVAHLHPRVRSAQATLLCYRGGSKRWVTKELNCSYPIARWTSHSVLTFAGKLWFIDLTYGLLACDPFAQDRQLTFVPLPPGCVPLSESFHHTDRDIINRRCVKVSGGKIRYAMIDKSCGGASTVTLWTLELDSDSSSPWILEYSIALGDISSDSNQSMMTAYSLLREKVPDLGLIHPSTPYIIYLIQCSHLLAVDLCSKKLLECQLISMDPSSRSIHAWEVSLPLRQQLEGCGGLLKALGGLTLFAKASNENNQDELSFAPHFLIEIIGRADLTSVIRAASTCRMVRRHILDSLFQRCLTGSFAESLFLGHFQTPWWPRDKSTLFFVKTPLYDSSAAVLSAQVKSSRKDEGRGLFNFAPIASRSGFVVLRHRGHGLMLDNGDGDDFDPVLCIWNPLTKFISFLPEANGITHRSSCVLEVHRELPGTSNSFKIILLKLALHRKTVMLQVVRFSEDTSKFNSREKYPRGVGSWSPVVKRSVRGPSARVAKPRALPVVVRHTGYWLCKSSSKYLILKVELDKEEEPCYIDVPEDCCEASQFCKNSLLLVPASADGKIGLLDVPFSEKALLGLVSMDNEHFTIWTRATTATSGWVQRAMINKNTILRSLNLPQSAGSVAAELEACAPQSGLILMNYPGIGRAVVSLDRKEAVFVKKTYLERQLLPEDVTMRSICPFELDVIDIFGKMRAF</sequence>
<dbReference type="InterPro" id="IPR056016">
    <property type="entry name" value="DUF7595"/>
</dbReference>
<evidence type="ECO:0000313" key="5">
    <source>
        <dbReference type="Proteomes" id="UP000008021"/>
    </source>
</evidence>
<evidence type="ECO:0000313" key="4">
    <source>
        <dbReference type="EnsemblPlants" id="OMERI02G11460.1"/>
    </source>
</evidence>
<name>A0A0E0CIJ3_9ORYZ</name>
<organism evidence="4">
    <name type="scientific">Oryza meridionalis</name>
    <dbReference type="NCBI Taxonomy" id="40149"/>
    <lineage>
        <taxon>Eukaryota</taxon>
        <taxon>Viridiplantae</taxon>
        <taxon>Streptophyta</taxon>
        <taxon>Embryophyta</taxon>
        <taxon>Tracheophyta</taxon>
        <taxon>Spermatophyta</taxon>
        <taxon>Magnoliopsida</taxon>
        <taxon>Liliopsida</taxon>
        <taxon>Poales</taxon>
        <taxon>Poaceae</taxon>
        <taxon>BOP clade</taxon>
        <taxon>Oryzoideae</taxon>
        <taxon>Oryzeae</taxon>
        <taxon>Oryzinae</taxon>
        <taxon>Oryza</taxon>
    </lineage>
</organism>
<dbReference type="Pfam" id="PF07762">
    <property type="entry name" value="DUF1618"/>
    <property type="match status" value="1"/>
</dbReference>
<dbReference type="STRING" id="40149.A0A0E0CIJ3"/>
<dbReference type="Pfam" id="PF24523">
    <property type="entry name" value="DUF7595"/>
    <property type="match status" value="1"/>
</dbReference>
<dbReference type="AlphaFoldDB" id="A0A0E0CIJ3"/>
<feature type="compositionally biased region" description="Pro residues" evidence="1">
    <location>
        <begin position="30"/>
        <end position="39"/>
    </location>
</feature>
<protein>
    <submittedName>
        <fullName evidence="4">Uncharacterized protein</fullName>
    </submittedName>
</protein>
<dbReference type="PANTHER" id="PTHR33086:SF51">
    <property type="entry name" value="OS06G0307900 PROTEIN"/>
    <property type="match status" value="1"/>
</dbReference>
<feature type="domain" description="DUF7595" evidence="3">
    <location>
        <begin position="533"/>
        <end position="879"/>
    </location>
</feature>
<feature type="region of interest" description="Disordered" evidence="1">
    <location>
        <begin position="1"/>
        <end position="40"/>
    </location>
</feature>
<dbReference type="EnsemblPlants" id="OMERI02G11460.1">
    <property type="protein sequence ID" value="OMERI02G11460.1"/>
    <property type="gene ID" value="OMERI02G11460"/>
</dbReference>
<dbReference type="PANTHER" id="PTHR33086">
    <property type="entry name" value="OS05G0468200 PROTEIN-RELATED"/>
    <property type="match status" value="1"/>
</dbReference>
<evidence type="ECO:0000259" key="3">
    <source>
        <dbReference type="Pfam" id="PF24523"/>
    </source>
</evidence>
<dbReference type="Gramene" id="OMERI02G11460.1">
    <property type="protein sequence ID" value="OMERI02G11460.1"/>
    <property type="gene ID" value="OMERI02G11460"/>
</dbReference>
<reference evidence="4" key="2">
    <citation type="submission" date="2018-05" db="EMBL/GenBank/DDBJ databases">
        <title>OmerRS3 (Oryza meridionalis Reference Sequence Version 3).</title>
        <authorList>
            <person name="Zhang J."/>
            <person name="Kudrna D."/>
            <person name="Lee S."/>
            <person name="Talag J."/>
            <person name="Welchert J."/>
            <person name="Wing R.A."/>
        </authorList>
    </citation>
    <scope>NUCLEOTIDE SEQUENCE [LARGE SCALE GENOMIC DNA]</scope>
    <source>
        <strain evidence="4">cv. OR44</strain>
    </source>
</reference>
<feature type="domain" description="DUF1618" evidence="2">
    <location>
        <begin position="248"/>
        <end position="363"/>
    </location>
</feature>